<protein>
    <recommendedName>
        <fullName evidence="1">PDZ domain-containing protein</fullName>
    </recommendedName>
</protein>
<dbReference type="STRING" id="1391654.AKJ09_04229"/>
<dbReference type="PROSITE" id="PS50106">
    <property type="entry name" value="PDZ"/>
    <property type="match status" value="1"/>
</dbReference>
<dbReference type="EMBL" id="CP012333">
    <property type="protein sequence ID" value="AKU97565.1"/>
    <property type="molecule type" value="Genomic_DNA"/>
</dbReference>
<dbReference type="Gene3D" id="2.30.42.10">
    <property type="match status" value="1"/>
</dbReference>
<dbReference type="InterPro" id="IPR036034">
    <property type="entry name" value="PDZ_sf"/>
</dbReference>
<gene>
    <name evidence="2" type="ORF">AKJ09_04229</name>
</gene>
<accession>A0A0K1PVK9</accession>
<dbReference type="SUPFAM" id="SSF49464">
    <property type="entry name" value="Carboxypeptidase regulatory domain-like"/>
    <property type="match status" value="2"/>
</dbReference>
<dbReference type="InterPro" id="IPR041489">
    <property type="entry name" value="PDZ_6"/>
</dbReference>
<evidence type="ECO:0000259" key="1">
    <source>
        <dbReference type="PROSITE" id="PS50106"/>
    </source>
</evidence>
<dbReference type="OrthoDB" id="110801at2"/>
<dbReference type="InterPro" id="IPR001478">
    <property type="entry name" value="PDZ"/>
</dbReference>
<feature type="domain" description="PDZ" evidence="1">
    <location>
        <begin position="880"/>
        <end position="982"/>
    </location>
</feature>
<dbReference type="AlphaFoldDB" id="A0A0K1PVK9"/>
<reference evidence="2 3" key="1">
    <citation type="submission" date="2015-08" db="EMBL/GenBank/DDBJ databases">
        <authorList>
            <person name="Babu N.S."/>
            <person name="Beckwith C.J."/>
            <person name="Beseler K.G."/>
            <person name="Brison A."/>
            <person name="Carone J.V."/>
            <person name="Caskin T.P."/>
            <person name="Diamond M."/>
            <person name="Durham M.E."/>
            <person name="Foxe J.M."/>
            <person name="Go M."/>
            <person name="Henderson B.A."/>
            <person name="Jones I.B."/>
            <person name="McGettigan J.A."/>
            <person name="Micheletti S.J."/>
            <person name="Nasrallah M.E."/>
            <person name="Ortiz D."/>
            <person name="Piller C.R."/>
            <person name="Privatt S.R."/>
            <person name="Schneider S.L."/>
            <person name="Sharp S."/>
            <person name="Smith T.C."/>
            <person name="Stanton J.D."/>
            <person name="Ullery H.E."/>
            <person name="Wilson R.J."/>
            <person name="Serrano M.G."/>
            <person name="Buck G."/>
            <person name="Lee V."/>
            <person name="Wang Y."/>
            <person name="Carvalho R."/>
            <person name="Voegtly L."/>
            <person name="Shi R."/>
            <person name="Duckworth R."/>
            <person name="Johnson A."/>
            <person name="Loviza R."/>
            <person name="Walstead R."/>
            <person name="Shah Z."/>
            <person name="Kiflezghi M."/>
            <person name="Wade K."/>
            <person name="Ball S.L."/>
            <person name="Bradley K.W."/>
            <person name="Asai D.J."/>
            <person name="Bowman C.A."/>
            <person name="Russell D.A."/>
            <person name="Pope W.H."/>
            <person name="Jacobs-Sera D."/>
            <person name="Hendrix R.W."/>
            <person name="Hatfull G.F."/>
        </authorList>
    </citation>
    <scope>NUCLEOTIDE SEQUENCE [LARGE SCALE GENOMIC DNA]</scope>
    <source>
        <strain evidence="2 3">DSM 27648</strain>
    </source>
</reference>
<proteinExistence type="predicted"/>
<dbReference type="Pfam" id="PF17820">
    <property type="entry name" value="PDZ_6"/>
    <property type="match status" value="1"/>
</dbReference>
<dbReference type="SUPFAM" id="SSF50156">
    <property type="entry name" value="PDZ domain-like"/>
    <property type="match status" value="1"/>
</dbReference>
<name>A0A0K1PVK9_9BACT</name>
<dbReference type="InterPro" id="IPR008969">
    <property type="entry name" value="CarboxyPept-like_regulatory"/>
</dbReference>
<dbReference type="InterPro" id="IPR013784">
    <property type="entry name" value="Carb-bd-like_fold"/>
</dbReference>
<dbReference type="Gene3D" id="2.60.40.1120">
    <property type="entry name" value="Carboxypeptidase-like, regulatory domain"/>
    <property type="match status" value="4"/>
</dbReference>
<dbReference type="SUPFAM" id="SSF49452">
    <property type="entry name" value="Starch-binding domain-like"/>
    <property type="match status" value="3"/>
</dbReference>
<dbReference type="Pfam" id="PF13620">
    <property type="entry name" value="CarboxypepD_reg"/>
    <property type="match status" value="4"/>
</dbReference>
<dbReference type="GO" id="GO:0030246">
    <property type="term" value="F:carbohydrate binding"/>
    <property type="evidence" value="ECO:0007669"/>
    <property type="project" value="InterPro"/>
</dbReference>
<keyword evidence="3" id="KW-1185">Reference proteome</keyword>
<dbReference type="RefSeq" id="WP_146648681.1">
    <property type="nucleotide sequence ID" value="NZ_CP012333.1"/>
</dbReference>
<organism evidence="2 3">
    <name type="scientific">Labilithrix luteola</name>
    <dbReference type="NCBI Taxonomy" id="1391654"/>
    <lineage>
        <taxon>Bacteria</taxon>
        <taxon>Pseudomonadati</taxon>
        <taxon>Myxococcota</taxon>
        <taxon>Polyangia</taxon>
        <taxon>Polyangiales</taxon>
        <taxon>Labilitrichaceae</taxon>
        <taxon>Labilithrix</taxon>
    </lineage>
</organism>
<dbReference type="Proteomes" id="UP000064967">
    <property type="component" value="Chromosome"/>
</dbReference>
<evidence type="ECO:0000313" key="2">
    <source>
        <dbReference type="EMBL" id="AKU97565.1"/>
    </source>
</evidence>
<evidence type="ECO:0000313" key="3">
    <source>
        <dbReference type="Proteomes" id="UP000064967"/>
    </source>
</evidence>
<sequence length="985" mass="102875">MSRVRTALSIFLTVLCLIYVASWPGAVVRPLVVELTAAPLPENLAERDGVLDVIVKTADGEKSPVPSARVRAFAMIDGRAHAAGEAKTDEQGRATLRELPHTEHWIVAEAPGRARASQMVVVVSGARRVDLELGAAHTLEVAVKNEQGAAMANVELEIRGGDPFPVGARTDEQGRAYVSRLGEGPYVVTARATGFEEVVQRRVPEGRVCTITLSRQGALMVAVVDEAGKRVQGARVLVASPSLWPARVAETTAEGTVRIGGLDTGSYSLRAVQGARISPIEVGVSVGKGDEHAVELKLGPGVMIAARVVDALEDEGIPKAKVTLAESGLSPFPIEGLTDKNGIVTLGPIAPGSSTLSVSAEGYVAKPATRIEEVPPAEVKIALVRGGGLVGRIVDARGYPVDGATIRVVGTDLEGLPIDEEPHRTSFREAHFTAALAGPRPLIPAGELGVMPGPVPGIPRAGANLAATLPSAVRSFAPAEVEPWISGRDGTFKATPIPPGRVRALVRHPQYVEAMSEVVTLVSDRDAQVADIVLARGGTLEGRVVDLRGKPVAGAHVTVLATRGSLERVTRTGTDGSFGFASVPEALTVLVSRDEDVTQVAARAEISVPDGGRKTMEIVLPEARESLAVRVTADRGSPVGNAQVSAISLDAGEGLRVTAFTDARGEAVLTSAKGLALRVEVHAPGRAPKIVTTTPETTKLDVELTTAESVTGEVWANRRETIEGAEITLQTETGMRHARTDKEGVFTIPEAPPGRAKLRIRAKGRAPLVRDVTIEERGGRRATDLGKMELAEEGVVEGTVVDARGEPVPGARVSKDTVPTYLPASGAGLAGIAVCDSKGHFRLGELAEGGIVLEAYAPDVGRAHLTGIRVVAGRTTDRVKLSLSRDASPTGEPLATGGVAVTLGETAAGLDGPEVVIVAVADSSEAERAGLAPNDLVVEVGGVHPTSIVDARARLSGPVHDDVLVKVRRGERNLTFRVAREAVRR</sequence>
<dbReference type="KEGG" id="llu:AKJ09_04229"/>